<dbReference type="EMBL" id="JARQWQ010000036">
    <property type="protein sequence ID" value="KAK2560364.1"/>
    <property type="molecule type" value="Genomic_DNA"/>
</dbReference>
<proteinExistence type="predicted"/>
<comment type="caution">
    <text evidence="1">The sequence shown here is derived from an EMBL/GenBank/DDBJ whole genome shotgun (WGS) entry which is preliminary data.</text>
</comment>
<dbReference type="AlphaFoldDB" id="A0AAD9QFT6"/>
<evidence type="ECO:0000313" key="1">
    <source>
        <dbReference type="EMBL" id="KAK2560364.1"/>
    </source>
</evidence>
<reference evidence="1" key="1">
    <citation type="journal article" date="2023" name="G3 (Bethesda)">
        <title>Whole genome assembly and annotation of the endangered Caribbean coral Acropora cervicornis.</title>
        <authorList>
            <person name="Selwyn J.D."/>
            <person name="Vollmer S.V."/>
        </authorList>
    </citation>
    <scope>NUCLEOTIDE SEQUENCE</scope>
    <source>
        <strain evidence="1">K2</strain>
    </source>
</reference>
<accession>A0AAD9QFT6</accession>
<gene>
    <name evidence="1" type="ORF">P5673_016699</name>
</gene>
<keyword evidence="2" id="KW-1185">Reference proteome</keyword>
<organism evidence="1 2">
    <name type="scientific">Acropora cervicornis</name>
    <name type="common">Staghorn coral</name>
    <dbReference type="NCBI Taxonomy" id="6130"/>
    <lineage>
        <taxon>Eukaryota</taxon>
        <taxon>Metazoa</taxon>
        <taxon>Cnidaria</taxon>
        <taxon>Anthozoa</taxon>
        <taxon>Hexacorallia</taxon>
        <taxon>Scleractinia</taxon>
        <taxon>Astrocoeniina</taxon>
        <taxon>Acroporidae</taxon>
        <taxon>Acropora</taxon>
    </lineage>
</organism>
<protein>
    <submittedName>
        <fullName evidence="1">Uncharacterized protein</fullName>
    </submittedName>
</protein>
<dbReference type="Proteomes" id="UP001249851">
    <property type="component" value="Unassembled WGS sequence"/>
</dbReference>
<name>A0AAD9QFT6_ACRCE</name>
<sequence length="77" mass="8441">MATSVDEASQAVNGAQNLDATSSSCFTVVFADLVSRSARLSNYLVECRVMSTSRQRRRLKSLAIAQLTEGKRRAKCK</sequence>
<evidence type="ECO:0000313" key="2">
    <source>
        <dbReference type="Proteomes" id="UP001249851"/>
    </source>
</evidence>
<reference evidence="1" key="2">
    <citation type="journal article" date="2023" name="Science">
        <title>Genomic signatures of disease resistance in endangered staghorn corals.</title>
        <authorList>
            <person name="Vollmer S.V."/>
            <person name="Selwyn J.D."/>
            <person name="Despard B.A."/>
            <person name="Roesel C.L."/>
        </authorList>
    </citation>
    <scope>NUCLEOTIDE SEQUENCE</scope>
    <source>
        <strain evidence="1">K2</strain>
    </source>
</reference>